<dbReference type="CDD" id="cd07185">
    <property type="entry name" value="OmpA_C-like"/>
    <property type="match status" value="1"/>
</dbReference>
<feature type="transmembrane region" description="Helical" evidence="3">
    <location>
        <begin position="234"/>
        <end position="255"/>
    </location>
</feature>
<dbReference type="NCBIfam" id="NF005444">
    <property type="entry name" value="PRK07033.1"/>
    <property type="match status" value="1"/>
</dbReference>
<dbReference type="InterPro" id="IPR038522">
    <property type="entry name" value="T4/T6SS_DotU_sf"/>
</dbReference>
<dbReference type="NCBIfam" id="TIGR03349">
    <property type="entry name" value="IV_VI_DotU"/>
    <property type="match status" value="1"/>
</dbReference>
<comment type="caution">
    <text evidence="5">The sequence shown here is derived from an EMBL/GenBank/DDBJ whole genome shotgun (WGS) entry which is preliminary data.</text>
</comment>
<accession>A0A936Z203</accession>
<keyword evidence="3" id="KW-1133">Transmembrane helix</keyword>
<keyword evidence="1 3" id="KW-0472">Membrane</keyword>
<keyword evidence="6" id="KW-1185">Reference proteome</keyword>
<keyword evidence="3" id="KW-0812">Transmembrane</keyword>
<dbReference type="InterPro" id="IPR017733">
    <property type="entry name" value="OmpA-like_dom_proteobacteria"/>
</dbReference>
<dbReference type="GO" id="GO:0016020">
    <property type="term" value="C:membrane"/>
    <property type="evidence" value="ECO:0007669"/>
    <property type="project" value="UniProtKB-UniRule"/>
</dbReference>
<feature type="domain" description="OmpA-like" evidence="4">
    <location>
        <begin position="310"/>
        <end position="431"/>
    </location>
</feature>
<name>A0A936Z203_9BURK</name>
<dbReference type="RefSeq" id="WP_201675518.1">
    <property type="nucleotide sequence ID" value="NZ_JAEQNE010000004.1"/>
</dbReference>
<gene>
    <name evidence="5" type="ORF">JJ685_17015</name>
</gene>
<dbReference type="Proteomes" id="UP000599109">
    <property type="component" value="Unassembled WGS sequence"/>
</dbReference>
<proteinExistence type="predicted"/>
<dbReference type="InterPro" id="IPR036737">
    <property type="entry name" value="OmpA-like_sf"/>
</dbReference>
<protein>
    <submittedName>
        <fullName evidence="5">DotU family type VI secretion system protein</fullName>
    </submittedName>
</protein>
<dbReference type="SUPFAM" id="SSF103088">
    <property type="entry name" value="OmpA-like"/>
    <property type="match status" value="1"/>
</dbReference>
<dbReference type="AlphaFoldDB" id="A0A936Z203"/>
<dbReference type="Pfam" id="PF00691">
    <property type="entry name" value="OmpA"/>
    <property type="match status" value="1"/>
</dbReference>
<dbReference type="PROSITE" id="PS51123">
    <property type="entry name" value="OMPA_2"/>
    <property type="match status" value="1"/>
</dbReference>
<dbReference type="Gene3D" id="1.25.40.590">
    <property type="entry name" value="Type IV / VI secretion system, DotU"/>
    <property type="match status" value="1"/>
</dbReference>
<evidence type="ECO:0000256" key="3">
    <source>
        <dbReference type="SAM" id="Phobius"/>
    </source>
</evidence>
<feature type="compositionally biased region" description="Low complexity" evidence="2">
    <location>
        <begin position="29"/>
        <end position="44"/>
    </location>
</feature>
<sequence>MDSFAVRDPFADFDDKDRTFVKPNPGGQAAAPARLPDPAAGPLPEETPSDHGLNPLLALANRLLLVVPQLRATRAVDDVEALRNALAQGIRDFAAQAAAQGIAPERVMAARYVLCTMIDEAAAGTPWGGQGVWARHTLLTMFHNETEGGEKVFQLMARLAEKPDAHRDLLELIYAALTLGFEGRYRVVDNGRAQLEAVRDRLAQILRQQRGDFPRALAQHWAGQAVRRGKALDWLPLAATAAGSLLLLVACYLAFAFSLGNRSDPVFGQIQGLRLMPPVVAAPLPAPRPRLAQFLQSDIKAGLVAVRDEVDRSVVTLRGDGSFAAGSATLLSDREALMGRIADALAQVSGAVLVTGHTDNQPIARTARFPSNWHLSEERARTVRELLVARKVAPERIRAEGRADAEPLVANDTPGNRALNRRVEITLVVGRDGSPPTAPAK</sequence>
<organism evidence="5 6">
    <name type="scientific">Ramlibacter monticola</name>
    <dbReference type="NCBI Taxonomy" id="1926872"/>
    <lineage>
        <taxon>Bacteria</taxon>
        <taxon>Pseudomonadati</taxon>
        <taxon>Pseudomonadota</taxon>
        <taxon>Betaproteobacteria</taxon>
        <taxon>Burkholderiales</taxon>
        <taxon>Comamonadaceae</taxon>
        <taxon>Ramlibacter</taxon>
    </lineage>
</organism>
<evidence type="ECO:0000313" key="5">
    <source>
        <dbReference type="EMBL" id="MBL0392841.1"/>
    </source>
</evidence>
<evidence type="ECO:0000313" key="6">
    <source>
        <dbReference type="Proteomes" id="UP000599109"/>
    </source>
</evidence>
<evidence type="ECO:0000256" key="1">
    <source>
        <dbReference type="PROSITE-ProRule" id="PRU00473"/>
    </source>
</evidence>
<dbReference type="InterPro" id="IPR006665">
    <property type="entry name" value="OmpA-like"/>
</dbReference>
<dbReference type="InterPro" id="IPR017732">
    <property type="entry name" value="T4/T6SS_DotU"/>
</dbReference>
<evidence type="ECO:0000256" key="2">
    <source>
        <dbReference type="SAM" id="MobiDB-lite"/>
    </source>
</evidence>
<reference evidence="5 6" key="1">
    <citation type="journal article" date="2017" name="Int. J. Syst. Evol. Microbiol.">
        <title>Ramlibacter monticola sp. nov., isolated from forest soil.</title>
        <authorList>
            <person name="Chaudhary D.K."/>
            <person name="Kim J."/>
        </authorList>
    </citation>
    <scope>NUCLEOTIDE SEQUENCE [LARGE SCALE GENOMIC DNA]</scope>
    <source>
        <strain evidence="5 6">KACC 19175</strain>
    </source>
</reference>
<dbReference type="Pfam" id="PF09850">
    <property type="entry name" value="DotU"/>
    <property type="match status" value="1"/>
</dbReference>
<dbReference type="PANTHER" id="PTHR38033:SF1">
    <property type="entry name" value="DOTU FAMILY TYPE IV_VI SECRETION SYSTEM PROTEIN"/>
    <property type="match status" value="1"/>
</dbReference>
<feature type="region of interest" description="Disordered" evidence="2">
    <location>
        <begin position="15"/>
        <end position="49"/>
    </location>
</feature>
<dbReference type="Gene3D" id="3.30.1330.60">
    <property type="entry name" value="OmpA-like domain"/>
    <property type="match status" value="1"/>
</dbReference>
<dbReference type="PANTHER" id="PTHR38033">
    <property type="entry name" value="MEMBRANE PROTEIN-RELATED"/>
    <property type="match status" value="1"/>
</dbReference>
<evidence type="ECO:0000259" key="4">
    <source>
        <dbReference type="PROSITE" id="PS51123"/>
    </source>
</evidence>
<dbReference type="NCBIfam" id="TIGR03350">
    <property type="entry name" value="type_VI_ompA"/>
    <property type="match status" value="1"/>
</dbReference>
<dbReference type="NCBIfam" id="NF038228">
    <property type="entry name" value="IcmH_DotU_IVB"/>
    <property type="match status" value="1"/>
</dbReference>
<dbReference type="EMBL" id="JAEQNE010000004">
    <property type="protein sequence ID" value="MBL0392841.1"/>
    <property type="molecule type" value="Genomic_DNA"/>
</dbReference>